<dbReference type="PROSITE" id="PS50088">
    <property type="entry name" value="ANK_REPEAT"/>
    <property type="match status" value="8"/>
</dbReference>
<accession>F0XEL8</accession>
<keyword evidence="7" id="KW-1185">Reference proteome</keyword>
<dbReference type="eggNOG" id="KOG1477">
    <property type="taxonomic scope" value="Eukaryota"/>
</dbReference>
<dbReference type="PANTHER" id="PTHR24123">
    <property type="entry name" value="ANKYRIN REPEAT-CONTAINING"/>
    <property type="match status" value="1"/>
</dbReference>
<dbReference type="InterPro" id="IPR036770">
    <property type="entry name" value="Ankyrin_rpt-contain_sf"/>
</dbReference>
<dbReference type="Proteomes" id="UP000007796">
    <property type="component" value="Unassembled WGS sequence"/>
</dbReference>
<dbReference type="InParanoid" id="F0XEL8"/>
<dbReference type="Gene3D" id="1.25.40.20">
    <property type="entry name" value="Ankyrin repeat-containing domain"/>
    <property type="match status" value="6"/>
</dbReference>
<dbReference type="RefSeq" id="XP_014173071.1">
    <property type="nucleotide sequence ID" value="XM_014317596.1"/>
</dbReference>
<dbReference type="SUPFAM" id="SSF48403">
    <property type="entry name" value="Ankyrin repeat"/>
    <property type="match status" value="3"/>
</dbReference>
<feature type="repeat" description="ANK" evidence="3">
    <location>
        <begin position="1329"/>
        <end position="1352"/>
    </location>
</feature>
<feature type="repeat" description="ANK" evidence="3">
    <location>
        <begin position="1366"/>
        <end position="1398"/>
    </location>
</feature>
<dbReference type="Pfam" id="PF00622">
    <property type="entry name" value="SPRY"/>
    <property type="match status" value="1"/>
</dbReference>
<evidence type="ECO:0000259" key="5">
    <source>
        <dbReference type="PROSITE" id="PS50188"/>
    </source>
</evidence>
<feature type="domain" description="B30.2/SPRY" evidence="5">
    <location>
        <begin position="1930"/>
        <end position="2120"/>
    </location>
</feature>
<evidence type="ECO:0000256" key="3">
    <source>
        <dbReference type="PROSITE-ProRule" id="PRU00023"/>
    </source>
</evidence>
<dbReference type="InterPro" id="IPR044736">
    <property type="entry name" value="Gid1/RanBPM/SPLA_SPRY"/>
</dbReference>
<feature type="repeat" description="ANK" evidence="3">
    <location>
        <begin position="1533"/>
        <end position="1565"/>
    </location>
</feature>
<dbReference type="STRING" id="655863.F0XEL8"/>
<keyword evidence="2 3" id="KW-0040">ANK repeat</keyword>
<dbReference type="SMART" id="SM00248">
    <property type="entry name" value="ANK"/>
    <property type="match status" value="21"/>
</dbReference>
<dbReference type="SUPFAM" id="SSF49899">
    <property type="entry name" value="Concanavalin A-like lectins/glucanases"/>
    <property type="match status" value="1"/>
</dbReference>
<dbReference type="InterPro" id="IPR002110">
    <property type="entry name" value="Ankyrin_rpt"/>
</dbReference>
<dbReference type="CDD" id="cd12885">
    <property type="entry name" value="SPRY_RanBP_like"/>
    <property type="match status" value="1"/>
</dbReference>
<evidence type="ECO:0000313" key="7">
    <source>
        <dbReference type="Proteomes" id="UP000007796"/>
    </source>
</evidence>
<feature type="region of interest" description="Disordered" evidence="4">
    <location>
        <begin position="298"/>
        <end position="333"/>
    </location>
</feature>
<dbReference type="SMART" id="SM00449">
    <property type="entry name" value="SPRY"/>
    <property type="match status" value="1"/>
</dbReference>
<evidence type="ECO:0000256" key="1">
    <source>
        <dbReference type="ARBA" id="ARBA00022737"/>
    </source>
</evidence>
<dbReference type="Pfam" id="PF12796">
    <property type="entry name" value="Ank_2"/>
    <property type="match status" value="8"/>
</dbReference>
<name>F0XEL8_GROCL</name>
<feature type="repeat" description="ANK" evidence="3">
    <location>
        <begin position="1399"/>
        <end position="1431"/>
    </location>
</feature>
<evidence type="ECO:0000313" key="6">
    <source>
        <dbReference type="EMBL" id="EFX03589.1"/>
    </source>
</evidence>
<dbReference type="InterPro" id="IPR043136">
    <property type="entry name" value="B30.2/SPRY_sf"/>
</dbReference>
<organism evidence="7">
    <name type="scientific">Grosmannia clavigera (strain kw1407 / UAMH 11150)</name>
    <name type="common">Blue stain fungus</name>
    <name type="synonym">Graphiocladiella clavigera</name>
    <dbReference type="NCBI Taxonomy" id="655863"/>
    <lineage>
        <taxon>Eukaryota</taxon>
        <taxon>Fungi</taxon>
        <taxon>Dikarya</taxon>
        <taxon>Ascomycota</taxon>
        <taxon>Pezizomycotina</taxon>
        <taxon>Sordariomycetes</taxon>
        <taxon>Sordariomycetidae</taxon>
        <taxon>Ophiostomatales</taxon>
        <taxon>Ophiostomataceae</taxon>
        <taxon>Leptographium</taxon>
    </lineage>
</organism>
<sequence length="2129" mass="232258">MALTYNKTFSLTLVPDGGTVKTDINTSLGDIVGSTFTVDFQTLYEVHGGYDPGDKDNASLLVIKIIPMPRDVNKQFSNFTVSLSVEAFAGEEDSKVHVVSFEPASLGSEYVGVYTKDHERQRVAQLSGQVPIMATAAAGIQLSSTDTTKYSTTHQLSVTGTADRSDCYPYIDVKNRVSWQVRAASQEQGIGDSLTVAILVKRPCNAKFQLVGQVEGRVGGVSAATRRFLGKLAPYRRDPKILAIFPLDRRNTPMPPDVLADNLHRASTGNALRRLTEVGVHLAEKTEPVKLLRELPASSTHLPSAESEETSVNSTIPEKEEERTHSADSSVVPSKETILTAATHVSTTTTDTAEAPALSLAKIAAKYNDISGNTTLTVLYETPTWPTQDMSWEALANRLMLVPGRDEFFTLSWLHTTAEMIEVVCTKFASSEKLYRTICVPSSIETSPDATAKEREKKEENKTLGSCIRPLLRSMSFRPDVDTQDENNENVDMISREEELLLKRIFRVMIAPSNPGTRLIKCLQTLMPAHMHQHETPSPRFGSSADEKVCSILDDNPHFRNWQERNHGSLKIVMLEEDDSSLVFAKLHETQNTVGCERKSLAILDYVFDNQRCKQSSGSDMLASLCYQILCLKPRLFEHVDSLVEHIFNQGMSRENRHFILLQSLLSCPEHGNTVCIIRALPDTTIPSEALARLFTLASQEDRTLKLVTVSNAGTFGLPECPTVYLQQETIDFGTIADEELGALMRKQFAFRDNPSMILRDGLIRHYEKEPILFSGTPEGTGEVIRAWVELAIRIARPISAASLKKSMPLIPNKKEEIYRDILGQTPSADRDLLRQVLPWMALAQAPLGIAEISAALAIENGASSMNEMRENMPINLLGDIESSLGCIVRTTKLKVPTLPRAFRDFLTTKQGHGSDKEEGGTLSASICAGGDMQLAQTCLEFLSLHRDQDPSSLANAADQHPLLKYATQHWPEHYANGRMALIKEQETYDMPPGIARLFHNGELITFWARLYSYLENSGVECGPISALGIASEVGCIDLVDILLREELTTEDISSSLFAAIRRGDVELLDRIMEATDDTSACLHGVAVYGKEQLLHRFKASAVEKDHLNAKDRHGFSPLHHACMGGMLEIVKELLDRGAETNTPGGPRDVTPLHCACFCGHDAVIGCLGRWPGVDVNATDTWGQTPLHHACKGQQPDAVRALLRFPAVDISAVSEEKKETALLLAATAGRTDIIDLLLPAYGEINMAKELSAQDGLGCTALHCAAKGGHLGAVKKLLRCNVSQDRIVSVGDNAGNWPIHLASKFGHTEVVQVLLEEADNSKQIESLEDDDMTPLHKAVLSNHKDVVALLLEHHEKKKVPLDVSDWYSRCSLHYAASLGYDDITRLLVKGGATLDVVDEDGETPLLKACKSGHDAVVDYLVAEGADVTLESQHGLTPLLAAAMGGSKTIMGRIASCRNVSLTTKDARGRNALHHAASSGNEASVSYALTLKIDPAEKDAGGRTALSIAAGSGHLEVVRRVVQSTPTGMEGADNGGNTPLFYASSNGHLGVVAFLLDNTRDLDLMNKENKGPLHAAVLANHEEIVKYLLQAGACPNTKVTGTLSTPLHFAVVHAGPAIVECLARADGVEGEVLDSEGVTPIFKAALYGKSDAVSKLIDANWHGNFKQGKWMWYPLHAAYQNTEAIEQLVTRAQMSLSSPDTDGDTVLHLATQWAPQSVSLLLKLGSDPLLKNKSCSTPLHLAAKRCDVDVFTMILDKAKEMHPEEMACMENLRDNMDHTVLLSAVSSGMTPTIQLLLNSGRFDLNDRDSSGDSALNLAAKAGKPEVIDTLLDKKPDAWDPTCLRRALLALKPSDGDRSQHVACRMVQLLSNVTAAENKPEKFWADDLLLKDAMSENNTFLIRLFLHERGDDLAGWKDIHGWTPVEVLEAFDEDTQDMAARSSTDGDGQALPSEWDLQNSSPNCVVIHGPSEQAETAVQVKSEATGDQFSVMFGNHPVPHKTTFAFSVEVVRLGKSYVGVGVGHRGGPLNIMPGWTDDTWGMHSDDGNLYNSGRVFRKELGATYGTGDIITVFVDTLEGTMSFLKNGELIDPIFTNIHGRVYPMVAIGPGAEIKAVFTGISGIDDPYNDADE</sequence>
<dbReference type="InterPro" id="IPR001870">
    <property type="entry name" value="B30.2/SPRY"/>
</dbReference>
<dbReference type="InterPro" id="IPR013320">
    <property type="entry name" value="ConA-like_dom_sf"/>
</dbReference>
<feature type="repeat" description="ANK" evidence="3">
    <location>
        <begin position="1114"/>
        <end position="1146"/>
    </location>
</feature>
<gene>
    <name evidence="6" type="ORF">CMQ_517</name>
</gene>
<proteinExistence type="predicted"/>
<dbReference type="InterPro" id="IPR056884">
    <property type="entry name" value="NPHP3-like_N"/>
</dbReference>
<protein>
    <submittedName>
        <fullName evidence="6">Ankyrin unc44</fullName>
    </submittedName>
</protein>
<dbReference type="InterPro" id="IPR051165">
    <property type="entry name" value="Multifunctional_ANK_Repeat"/>
</dbReference>
<dbReference type="PANTHER" id="PTHR24123:SF33">
    <property type="entry name" value="PROTEIN HOS4"/>
    <property type="match status" value="1"/>
</dbReference>
<evidence type="ECO:0000256" key="4">
    <source>
        <dbReference type="SAM" id="MobiDB-lite"/>
    </source>
</evidence>
<dbReference type="PROSITE" id="PS50297">
    <property type="entry name" value="ANK_REP_REGION"/>
    <property type="match status" value="7"/>
</dbReference>
<feature type="repeat" description="ANK" evidence="3">
    <location>
        <begin position="1293"/>
        <end position="1325"/>
    </location>
</feature>
<dbReference type="HOGENOM" id="CLU_228291_0_0_1"/>
<keyword evidence="1" id="KW-0677">Repeat</keyword>
<reference evidence="6 7" key="1">
    <citation type="journal article" date="2011" name="Proc. Natl. Acad. Sci. U.S.A.">
        <title>Genome and transcriptome analyses of the mountain pine beetle-fungal symbiont Grosmannia clavigera, a lodgepole pine pathogen.</title>
        <authorList>
            <person name="DiGuistini S."/>
            <person name="Wang Y."/>
            <person name="Liao N.Y."/>
            <person name="Taylor G."/>
            <person name="Tanguay P."/>
            <person name="Feau N."/>
            <person name="Henrissat B."/>
            <person name="Chan S.K."/>
            <person name="Hesse-Orce U."/>
            <person name="Alamouti S.M."/>
            <person name="Tsui C.K.M."/>
            <person name="Docking R.T."/>
            <person name="Levasseur A."/>
            <person name="Haridas S."/>
            <person name="Robertson G."/>
            <person name="Birol I."/>
            <person name="Holt R.A."/>
            <person name="Marra M.A."/>
            <person name="Hamelin R.C."/>
            <person name="Hirst M."/>
            <person name="Jones S.J.M."/>
            <person name="Bohlmann J."/>
            <person name="Breuil C."/>
        </authorList>
    </citation>
    <scope>NUCLEOTIDE SEQUENCE [LARGE SCALE GENOMIC DNA]</scope>
    <source>
        <strain evidence="7">kw1407 / UAMH 11150</strain>
    </source>
</reference>
<dbReference type="Pfam" id="PF00023">
    <property type="entry name" value="Ank"/>
    <property type="match status" value="1"/>
</dbReference>
<feature type="repeat" description="ANK" evidence="3">
    <location>
        <begin position="1566"/>
        <end position="1598"/>
    </location>
</feature>
<dbReference type="Pfam" id="PF24883">
    <property type="entry name" value="NPHP3_N"/>
    <property type="match status" value="1"/>
</dbReference>
<dbReference type="PROSITE" id="PS50188">
    <property type="entry name" value="B302_SPRY"/>
    <property type="match status" value="1"/>
</dbReference>
<evidence type="ECO:0000256" key="2">
    <source>
        <dbReference type="ARBA" id="ARBA00023043"/>
    </source>
</evidence>
<dbReference type="OrthoDB" id="5422053at2759"/>
<feature type="repeat" description="ANK" evidence="3">
    <location>
        <begin position="1217"/>
        <end position="1249"/>
    </location>
</feature>
<feature type="compositionally biased region" description="Basic and acidic residues" evidence="4">
    <location>
        <begin position="317"/>
        <end position="326"/>
    </location>
</feature>
<dbReference type="GeneID" id="25978462"/>
<dbReference type="Gene3D" id="2.60.120.920">
    <property type="match status" value="1"/>
</dbReference>
<dbReference type="EMBL" id="GL629765">
    <property type="protein sequence ID" value="EFX03589.1"/>
    <property type="molecule type" value="Genomic_DNA"/>
</dbReference>
<dbReference type="PRINTS" id="PR01415">
    <property type="entry name" value="ANKYRIN"/>
</dbReference>
<dbReference type="eggNOG" id="KOG4177">
    <property type="taxonomic scope" value="Eukaryota"/>
</dbReference>
<dbReference type="InterPro" id="IPR003877">
    <property type="entry name" value="SPRY_dom"/>
</dbReference>